<dbReference type="EMBL" id="FRAV01000006">
    <property type="protein sequence ID" value="SHK64075.1"/>
    <property type="molecule type" value="Genomic_DNA"/>
</dbReference>
<dbReference type="Proteomes" id="UP000184364">
    <property type="component" value="Unassembled WGS sequence"/>
</dbReference>
<keyword evidence="2" id="KW-1185">Reference proteome</keyword>
<dbReference type="SUPFAM" id="SSF53756">
    <property type="entry name" value="UDP-Glycosyltransferase/glycogen phosphorylase"/>
    <property type="match status" value="1"/>
</dbReference>
<name>A0A1M6U459_9FLAO</name>
<organism evidence="1 2">
    <name type="scientific">Chryseobacterium polytrichastri</name>
    <dbReference type="NCBI Taxonomy" id="1302687"/>
    <lineage>
        <taxon>Bacteria</taxon>
        <taxon>Pseudomonadati</taxon>
        <taxon>Bacteroidota</taxon>
        <taxon>Flavobacteriia</taxon>
        <taxon>Flavobacteriales</taxon>
        <taxon>Weeksellaceae</taxon>
        <taxon>Chryseobacterium group</taxon>
        <taxon>Chryseobacterium</taxon>
    </lineage>
</organism>
<dbReference type="RefSeq" id="WP_073291526.1">
    <property type="nucleotide sequence ID" value="NZ_FRAV01000006.1"/>
</dbReference>
<gene>
    <name evidence="1" type="ORF">SAMN05444267_100642</name>
</gene>
<evidence type="ECO:0000313" key="2">
    <source>
        <dbReference type="Proteomes" id="UP000184364"/>
    </source>
</evidence>
<keyword evidence="1" id="KW-0808">Transferase</keyword>
<reference evidence="2" key="1">
    <citation type="submission" date="2016-11" db="EMBL/GenBank/DDBJ databases">
        <authorList>
            <person name="Varghese N."/>
            <person name="Submissions S."/>
        </authorList>
    </citation>
    <scope>NUCLEOTIDE SEQUENCE [LARGE SCALE GENOMIC DNA]</scope>
    <source>
        <strain evidence="2">DSM 26899</strain>
    </source>
</reference>
<accession>A0A1M6U459</accession>
<dbReference type="Gene3D" id="3.40.50.2000">
    <property type="entry name" value="Glycogen Phosphorylase B"/>
    <property type="match status" value="2"/>
</dbReference>
<dbReference type="GO" id="GO:0016740">
    <property type="term" value="F:transferase activity"/>
    <property type="evidence" value="ECO:0007669"/>
    <property type="project" value="UniProtKB-KW"/>
</dbReference>
<evidence type="ECO:0000313" key="1">
    <source>
        <dbReference type="EMBL" id="SHK64075.1"/>
    </source>
</evidence>
<proteinExistence type="predicted"/>
<dbReference type="OrthoDB" id="1122630at2"/>
<protein>
    <submittedName>
        <fullName evidence="1">Glycosyltransferase involved in cell wall bisynthesis</fullName>
    </submittedName>
</protein>
<sequence>MGKSAIFIDSNSIGNFHEVFNAAFFKILEARFENILYLSSKSSYENLKNILVDNDVNSHSNKIEFKEIKVLEGRKSHHIFSRKIYASILLFFLLLKYKNRDVILANLNEFGTLYFNFISNIFKINLTIIAHGELEYLIQDVPKNKPIFVYKKLLQRFFKNKISNNIKIIALGAPIREKLIELYPKNNGAVVSMEHPYFFKNVPGEKQFSLPVKMGIVGAIGENKGMLSFIELSERLKDVIMDKKLELYVIGKHGYKIENYPLLNFITKANTIIPSNEYNEAIKELNAILFFYKQNQYQLTASGAIFDAINHEKPVIAIENNYFNHICSYGKIGYLCEDINEMESIIRKLIKHEVSLESVKEFNELKHAFSWENINYPIQDV</sequence>
<dbReference type="AlphaFoldDB" id="A0A1M6U459"/>
<dbReference type="STRING" id="1302687.SAMN05444267_100642"/>